<accession>A0A8C3JLZ7</accession>
<evidence type="ECO:0000256" key="1">
    <source>
        <dbReference type="SAM" id="SignalP"/>
    </source>
</evidence>
<organism evidence="2 3">
    <name type="scientific">Calidris pygmaea</name>
    <name type="common">Spoon-billed sandpiper</name>
    <dbReference type="NCBI Taxonomy" id="425635"/>
    <lineage>
        <taxon>Eukaryota</taxon>
        <taxon>Metazoa</taxon>
        <taxon>Chordata</taxon>
        <taxon>Craniata</taxon>
        <taxon>Vertebrata</taxon>
        <taxon>Euteleostomi</taxon>
        <taxon>Archelosauria</taxon>
        <taxon>Archosauria</taxon>
        <taxon>Dinosauria</taxon>
        <taxon>Saurischia</taxon>
        <taxon>Theropoda</taxon>
        <taxon>Coelurosauria</taxon>
        <taxon>Aves</taxon>
        <taxon>Neognathae</taxon>
        <taxon>Neoaves</taxon>
        <taxon>Charadriiformes</taxon>
        <taxon>Scolopacidae</taxon>
        <taxon>Calidris</taxon>
    </lineage>
</organism>
<evidence type="ECO:0000313" key="3">
    <source>
        <dbReference type="Proteomes" id="UP000694419"/>
    </source>
</evidence>
<reference evidence="2" key="2">
    <citation type="submission" date="2025-09" db="UniProtKB">
        <authorList>
            <consortium name="Ensembl"/>
        </authorList>
    </citation>
    <scope>IDENTIFICATION</scope>
</reference>
<sequence>MSQGASPWSWSTVLGLHIELVEACFLIVQRALQQHLPAPGFYVEELPDAWWCVSTEGVLNLPIGALIQVSGVELDDQGASRGILREAHAIRGLVKSRHVVVRIQHRDEDVGCA</sequence>
<dbReference type="AlphaFoldDB" id="A0A8C3JLZ7"/>
<reference evidence="2" key="1">
    <citation type="submission" date="2025-08" db="UniProtKB">
        <authorList>
            <consortium name="Ensembl"/>
        </authorList>
    </citation>
    <scope>IDENTIFICATION</scope>
</reference>
<proteinExistence type="predicted"/>
<name>A0A8C3JLZ7_9CHAR</name>
<dbReference type="Ensembl" id="ENSCPGT00000010223.1">
    <property type="protein sequence ID" value="ENSCPGP00000009323.1"/>
    <property type="gene ID" value="ENSCPGG00000006630.1"/>
</dbReference>
<feature type="chain" id="PRO_5034209281" evidence="1">
    <location>
        <begin position="24"/>
        <end position="113"/>
    </location>
</feature>
<dbReference type="Proteomes" id="UP000694419">
    <property type="component" value="Unplaced"/>
</dbReference>
<keyword evidence="1" id="KW-0732">Signal</keyword>
<evidence type="ECO:0000313" key="2">
    <source>
        <dbReference type="Ensembl" id="ENSCPGP00000009323.1"/>
    </source>
</evidence>
<feature type="signal peptide" evidence="1">
    <location>
        <begin position="1"/>
        <end position="23"/>
    </location>
</feature>
<keyword evidence="3" id="KW-1185">Reference proteome</keyword>
<protein>
    <submittedName>
        <fullName evidence="2">Uncharacterized protein</fullName>
    </submittedName>
</protein>